<dbReference type="PANTHER" id="PTHR47132">
    <property type="entry name" value="MYOGLOBIN"/>
    <property type="match status" value="1"/>
</dbReference>
<evidence type="ECO:0000256" key="5">
    <source>
        <dbReference type="ARBA" id="ARBA00022617"/>
    </source>
</evidence>
<evidence type="ECO:0000256" key="10">
    <source>
        <dbReference type="ARBA" id="ARBA00023179"/>
    </source>
</evidence>
<dbReference type="InterPro" id="IPR002335">
    <property type="entry name" value="Myoglobin"/>
</dbReference>
<proteinExistence type="inferred from homology"/>
<dbReference type="AlphaFoldDB" id="A0A8C4XGA1"/>
<evidence type="ECO:0000313" key="19">
    <source>
        <dbReference type="Proteomes" id="UP000694620"/>
    </source>
</evidence>
<dbReference type="GO" id="GO:0016491">
    <property type="term" value="F:oxidoreductase activity"/>
    <property type="evidence" value="ECO:0007669"/>
    <property type="project" value="UniProtKB-KW"/>
</dbReference>
<evidence type="ECO:0000256" key="15">
    <source>
        <dbReference type="RuleBase" id="RU000356"/>
    </source>
</evidence>
<dbReference type="GeneTree" id="ENSGT00940000160809"/>
<evidence type="ECO:0000256" key="16">
    <source>
        <dbReference type="RuleBase" id="RU251113"/>
    </source>
</evidence>
<keyword evidence="3 15" id="KW-0813">Transport</keyword>
<reference evidence="18" key="1">
    <citation type="submission" date="2021-06" db="EMBL/GenBank/DDBJ databases">
        <authorList>
            <consortium name="Wellcome Sanger Institute Data Sharing"/>
        </authorList>
    </citation>
    <scope>NUCLEOTIDE SEQUENCE [LARGE SCALE GENOMIC DNA]</scope>
</reference>
<keyword evidence="10 16" id="KW-0514">Muscle protein</keyword>
<keyword evidence="8" id="KW-0560">Oxidoreductase</keyword>
<dbReference type="Proteomes" id="UP000694620">
    <property type="component" value="Chromosome 12"/>
</dbReference>
<sequence length="152" mass="17009">MAMSEGEWNLVLKGWAKVESDPAGVGQAVLLRFFKDHPEGKSHFPKFEHLSLAELQTYAGVRTHGEAVVNLLTKMFSTRGKHASLLKPMAEEHCKTLKIPVKYFEMICEVIVKVMTESYPDFGPDGQAATRKALKIVCKDIAGYYESCESTR</sequence>
<keyword evidence="7 16" id="KW-0479">Metal-binding</keyword>
<dbReference type="GO" id="GO:0005344">
    <property type="term" value="F:oxygen carrier activity"/>
    <property type="evidence" value="ECO:0007669"/>
    <property type="project" value="UniProtKB-UniRule"/>
</dbReference>
<keyword evidence="4" id="KW-0963">Cytoplasm</keyword>
<comment type="similarity">
    <text evidence="1 15">Belongs to the globin family.</text>
</comment>
<dbReference type="InterPro" id="IPR000971">
    <property type="entry name" value="Globin"/>
</dbReference>
<dbReference type="GO" id="GO:0070062">
    <property type="term" value="C:extracellular exosome"/>
    <property type="evidence" value="ECO:0007669"/>
    <property type="project" value="TreeGrafter"/>
</dbReference>
<evidence type="ECO:0000256" key="2">
    <source>
        <dbReference type="ARBA" id="ARBA00019044"/>
    </source>
</evidence>
<comment type="subunit">
    <text evidence="12">Monomeric.</text>
</comment>
<evidence type="ECO:0000256" key="6">
    <source>
        <dbReference type="ARBA" id="ARBA00022621"/>
    </source>
</evidence>
<evidence type="ECO:0000256" key="11">
    <source>
        <dbReference type="ARBA" id="ARBA00044498"/>
    </source>
</evidence>
<reference evidence="18" key="2">
    <citation type="submission" date="2025-08" db="UniProtKB">
        <authorList>
            <consortium name="Ensembl"/>
        </authorList>
    </citation>
    <scope>IDENTIFICATION</scope>
</reference>
<accession>A0A8C4XGA1</accession>
<dbReference type="PRINTS" id="PR00613">
    <property type="entry name" value="MYOGLOBIN"/>
</dbReference>
<dbReference type="PROSITE" id="PS01033">
    <property type="entry name" value="GLOBIN"/>
    <property type="match status" value="1"/>
</dbReference>
<dbReference type="Gene3D" id="6.10.140.2110">
    <property type="match status" value="1"/>
</dbReference>
<dbReference type="SUPFAM" id="SSF46458">
    <property type="entry name" value="Globin-like"/>
    <property type="match status" value="1"/>
</dbReference>
<keyword evidence="19" id="KW-1185">Reference proteome</keyword>
<protein>
    <recommendedName>
        <fullName evidence="2 16">Myoglobin</fullName>
    </recommendedName>
</protein>
<evidence type="ECO:0000256" key="13">
    <source>
        <dbReference type="ARBA" id="ARBA00048118"/>
    </source>
</evidence>
<keyword evidence="6 15" id="KW-0561">Oxygen transport</keyword>
<evidence type="ECO:0000313" key="18">
    <source>
        <dbReference type="Ensembl" id="ENSECRP00000029849.1"/>
    </source>
</evidence>
<comment type="catalytic activity">
    <reaction evidence="13">
        <text>Fe(III)-heme b-[protein] + nitric oxide + H2O = Fe(II)-heme b-[protein] + nitrite + 2 H(+)</text>
        <dbReference type="Rhea" id="RHEA:77711"/>
        <dbReference type="Rhea" id="RHEA-COMP:18975"/>
        <dbReference type="Rhea" id="RHEA-COMP:18976"/>
        <dbReference type="ChEBI" id="CHEBI:15377"/>
        <dbReference type="ChEBI" id="CHEBI:15378"/>
        <dbReference type="ChEBI" id="CHEBI:16301"/>
        <dbReference type="ChEBI" id="CHEBI:16480"/>
        <dbReference type="ChEBI" id="CHEBI:55376"/>
        <dbReference type="ChEBI" id="CHEBI:60344"/>
    </reaction>
    <physiologicalReaction direction="right-to-left" evidence="13">
        <dbReference type="Rhea" id="RHEA:77713"/>
    </physiologicalReaction>
</comment>
<dbReference type="GO" id="GO:0046872">
    <property type="term" value="F:metal ion binding"/>
    <property type="evidence" value="ECO:0007669"/>
    <property type="project" value="UniProtKB-KW"/>
</dbReference>
<evidence type="ECO:0000259" key="17">
    <source>
        <dbReference type="PROSITE" id="PS01033"/>
    </source>
</evidence>
<evidence type="ECO:0000256" key="1">
    <source>
        <dbReference type="ARBA" id="ARBA00008705"/>
    </source>
</evidence>
<dbReference type="InterPro" id="IPR009050">
    <property type="entry name" value="Globin-like_sf"/>
</dbReference>
<dbReference type="PANTHER" id="PTHR47132:SF1">
    <property type="entry name" value="MYOGLOBIN"/>
    <property type="match status" value="1"/>
</dbReference>
<dbReference type="Gene3D" id="6.10.140.2100">
    <property type="match status" value="1"/>
</dbReference>
<organism evidence="18 19">
    <name type="scientific">Erpetoichthys calabaricus</name>
    <name type="common">Rope fish</name>
    <name type="synonym">Calamoichthys calabaricus</name>
    <dbReference type="NCBI Taxonomy" id="27687"/>
    <lineage>
        <taxon>Eukaryota</taxon>
        <taxon>Metazoa</taxon>
        <taxon>Chordata</taxon>
        <taxon>Craniata</taxon>
        <taxon>Vertebrata</taxon>
        <taxon>Euteleostomi</taxon>
        <taxon>Actinopterygii</taxon>
        <taxon>Polypteriformes</taxon>
        <taxon>Polypteridae</taxon>
        <taxon>Erpetoichthys</taxon>
    </lineage>
</organism>
<keyword evidence="9 16" id="KW-0408">Iron</keyword>
<dbReference type="GO" id="GO:0016528">
    <property type="term" value="C:sarcoplasm"/>
    <property type="evidence" value="ECO:0007669"/>
    <property type="project" value="UniProtKB-SubCell"/>
</dbReference>
<comment type="catalytic activity">
    <reaction evidence="14">
        <text>H2O2 + AH2 = A + 2 H2O</text>
        <dbReference type="Rhea" id="RHEA:30275"/>
        <dbReference type="ChEBI" id="CHEBI:13193"/>
        <dbReference type="ChEBI" id="CHEBI:15377"/>
        <dbReference type="ChEBI" id="CHEBI:16240"/>
        <dbReference type="ChEBI" id="CHEBI:17499"/>
    </reaction>
</comment>
<comment type="function">
    <text evidence="16">Monomeric heme protein which primary function is to store oxygen and facilitate its diffusion within muscle tissues. Reversibly binds oxygen through a pentacoordinated heme iron and enables its timely and efficient release as needed during periods of heightened demand. Depending on the oxidative conditions of tissues and cells, and in addition to its ability to bind oxygen, it also has a nitrite reductase activity whereby it regulates the production of bioactive nitric oxide. Under stress conditions, like hypoxia and anoxia, it also protects cells against reactive oxygen species thanks to its pseudoperoxidase activity.</text>
</comment>
<name>A0A8C4XGA1_ERPCA</name>
<dbReference type="Pfam" id="PF00042">
    <property type="entry name" value="Globin"/>
    <property type="match status" value="1"/>
</dbReference>
<evidence type="ECO:0000256" key="12">
    <source>
        <dbReference type="ARBA" id="ARBA00044514"/>
    </source>
</evidence>
<evidence type="ECO:0000256" key="3">
    <source>
        <dbReference type="ARBA" id="ARBA00022448"/>
    </source>
</evidence>
<dbReference type="GO" id="GO:0019825">
    <property type="term" value="F:oxygen binding"/>
    <property type="evidence" value="ECO:0007669"/>
    <property type="project" value="UniProtKB-UniRule"/>
</dbReference>
<dbReference type="Ensembl" id="ENSECRT00000030484.1">
    <property type="protein sequence ID" value="ENSECRP00000029849.1"/>
    <property type="gene ID" value="ENSECRG00000020273.1"/>
</dbReference>
<dbReference type="GO" id="GO:0020037">
    <property type="term" value="F:heme binding"/>
    <property type="evidence" value="ECO:0007669"/>
    <property type="project" value="UniProtKB-UniRule"/>
</dbReference>
<comment type="subcellular location">
    <subcellularLocation>
        <location evidence="11">Cytoplasm</location>
        <location evidence="11">Sarcoplasm</location>
    </subcellularLocation>
</comment>
<evidence type="ECO:0000256" key="4">
    <source>
        <dbReference type="ARBA" id="ARBA00022490"/>
    </source>
</evidence>
<evidence type="ECO:0000256" key="7">
    <source>
        <dbReference type="ARBA" id="ARBA00022723"/>
    </source>
</evidence>
<evidence type="ECO:0000256" key="9">
    <source>
        <dbReference type="ARBA" id="ARBA00023004"/>
    </source>
</evidence>
<evidence type="ECO:0000256" key="8">
    <source>
        <dbReference type="ARBA" id="ARBA00023002"/>
    </source>
</evidence>
<reference evidence="18" key="3">
    <citation type="submission" date="2025-09" db="UniProtKB">
        <authorList>
            <consortium name="Ensembl"/>
        </authorList>
    </citation>
    <scope>IDENTIFICATION</scope>
</reference>
<evidence type="ECO:0000256" key="14">
    <source>
        <dbReference type="ARBA" id="ARBA00049931"/>
    </source>
</evidence>
<keyword evidence="5 15" id="KW-0349">Heme</keyword>
<feature type="domain" description="Globin" evidence="17">
    <location>
        <begin position="2"/>
        <end position="146"/>
    </location>
</feature>